<proteinExistence type="predicted"/>
<sequence>MLLVFFSKDNLAIIFTNSKDMDLAVGDLAYLLGLTMVINSVSQVISGVVIGSGWQVMAAYINLGCYYIVGLPLGILFGFKANLGVKVLWGGTMCGSTPLVGNLEDQLDQGG</sequence>
<comment type="caution">
    <text evidence="1">The sequence shown here is derived from an EMBL/GenBank/DDBJ whole genome shotgun (WGS) entry which is preliminary data.</text>
</comment>
<keyword evidence="2" id="KW-1185">Reference proteome</keyword>
<dbReference type="EMBL" id="CM039428">
    <property type="protein sequence ID" value="KAI4351680.1"/>
    <property type="molecule type" value="Genomic_DNA"/>
</dbReference>
<evidence type="ECO:0000313" key="2">
    <source>
        <dbReference type="Proteomes" id="UP000828941"/>
    </source>
</evidence>
<evidence type="ECO:0000313" key="1">
    <source>
        <dbReference type="EMBL" id="KAI4351680.1"/>
    </source>
</evidence>
<name>A0ACB9PYH7_BAUVA</name>
<reference evidence="1 2" key="1">
    <citation type="journal article" date="2022" name="DNA Res.">
        <title>Chromosomal-level genome assembly of the orchid tree Bauhinia variegata (Leguminosae; Cercidoideae) supports the allotetraploid origin hypothesis of Bauhinia.</title>
        <authorList>
            <person name="Zhong Y."/>
            <person name="Chen Y."/>
            <person name="Zheng D."/>
            <person name="Pang J."/>
            <person name="Liu Y."/>
            <person name="Luo S."/>
            <person name="Meng S."/>
            <person name="Qian L."/>
            <person name="Wei D."/>
            <person name="Dai S."/>
            <person name="Zhou R."/>
        </authorList>
    </citation>
    <scope>NUCLEOTIDE SEQUENCE [LARGE SCALE GENOMIC DNA]</scope>
    <source>
        <strain evidence="1">BV-YZ2020</strain>
    </source>
</reference>
<dbReference type="Proteomes" id="UP000828941">
    <property type="component" value="Chromosome 3"/>
</dbReference>
<protein>
    <submittedName>
        <fullName evidence="1">Uncharacterized protein</fullName>
    </submittedName>
</protein>
<organism evidence="1 2">
    <name type="scientific">Bauhinia variegata</name>
    <name type="common">Purple orchid tree</name>
    <name type="synonym">Phanera variegata</name>
    <dbReference type="NCBI Taxonomy" id="167791"/>
    <lineage>
        <taxon>Eukaryota</taxon>
        <taxon>Viridiplantae</taxon>
        <taxon>Streptophyta</taxon>
        <taxon>Embryophyta</taxon>
        <taxon>Tracheophyta</taxon>
        <taxon>Spermatophyta</taxon>
        <taxon>Magnoliopsida</taxon>
        <taxon>eudicotyledons</taxon>
        <taxon>Gunneridae</taxon>
        <taxon>Pentapetalae</taxon>
        <taxon>rosids</taxon>
        <taxon>fabids</taxon>
        <taxon>Fabales</taxon>
        <taxon>Fabaceae</taxon>
        <taxon>Cercidoideae</taxon>
        <taxon>Cercideae</taxon>
        <taxon>Bauhiniinae</taxon>
        <taxon>Bauhinia</taxon>
    </lineage>
</organism>
<gene>
    <name evidence="1" type="ORF">L6164_006016</name>
</gene>
<accession>A0ACB9PYH7</accession>